<dbReference type="Proteomes" id="UP001166674">
    <property type="component" value="Unassembled WGS sequence"/>
</dbReference>
<name>A0AA41MZJ6_SCICA</name>
<reference evidence="14" key="1">
    <citation type="submission" date="2020-03" db="EMBL/GenBank/DDBJ databases">
        <title>Studies in the Genomics of Life Span.</title>
        <authorList>
            <person name="Glass D."/>
        </authorList>
    </citation>
    <scope>NUCLEOTIDE SEQUENCE</scope>
    <source>
        <strain evidence="14">SUZIE</strain>
        <tissue evidence="14">Muscle</tissue>
    </source>
</reference>
<evidence type="ECO:0000256" key="5">
    <source>
        <dbReference type="ARBA" id="ARBA00022737"/>
    </source>
</evidence>
<dbReference type="InterPro" id="IPR013783">
    <property type="entry name" value="Ig-like_fold"/>
</dbReference>
<keyword evidence="11" id="KW-0393">Immunoglobulin domain</keyword>
<dbReference type="FunFam" id="2.60.40.10:FF:000357">
    <property type="entry name" value="Fc receptor like 1"/>
    <property type="match status" value="6"/>
</dbReference>
<keyword evidence="6 12" id="KW-1133">Transmembrane helix</keyword>
<keyword evidence="5" id="KW-0677">Repeat</keyword>
<keyword evidence="8" id="KW-1015">Disulfide bond</keyword>
<dbReference type="PANTHER" id="PTHR11481">
    <property type="entry name" value="IMMUNOGLOBULIN FC RECEPTOR"/>
    <property type="match status" value="1"/>
</dbReference>
<comment type="caution">
    <text evidence="14">The sequence shown here is derived from an EMBL/GenBank/DDBJ whole genome shotgun (WGS) entry which is preliminary data.</text>
</comment>
<accession>A0AA41MZJ6</accession>
<feature type="domain" description="Ig-like" evidence="13">
    <location>
        <begin position="349"/>
        <end position="435"/>
    </location>
</feature>
<dbReference type="EMBL" id="JAATJV010374191">
    <property type="protein sequence ID" value="MBZ3880841.1"/>
    <property type="molecule type" value="Genomic_DNA"/>
</dbReference>
<dbReference type="GO" id="GO:0004888">
    <property type="term" value="F:transmembrane signaling receptor activity"/>
    <property type="evidence" value="ECO:0007669"/>
    <property type="project" value="TreeGrafter"/>
</dbReference>
<proteinExistence type="predicted"/>
<keyword evidence="4" id="KW-0732">Signal</keyword>
<evidence type="ECO:0000256" key="4">
    <source>
        <dbReference type="ARBA" id="ARBA00022729"/>
    </source>
</evidence>
<dbReference type="InterPro" id="IPR003599">
    <property type="entry name" value="Ig_sub"/>
</dbReference>
<protein>
    <submittedName>
        <fullName evidence="14">Fc receptor-like protein 5</fullName>
    </submittedName>
</protein>
<dbReference type="PROSITE" id="PS50835">
    <property type="entry name" value="IG_LIKE"/>
    <property type="match status" value="11"/>
</dbReference>
<evidence type="ECO:0000256" key="1">
    <source>
        <dbReference type="ARBA" id="ARBA00004251"/>
    </source>
</evidence>
<feature type="domain" description="Ig-like" evidence="13">
    <location>
        <begin position="724"/>
        <end position="809"/>
    </location>
</feature>
<evidence type="ECO:0000256" key="8">
    <source>
        <dbReference type="ARBA" id="ARBA00023157"/>
    </source>
</evidence>
<feature type="domain" description="Ig-like" evidence="13">
    <location>
        <begin position="86"/>
        <end position="159"/>
    </location>
</feature>
<comment type="subcellular location">
    <subcellularLocation>
        <location evidence="1">Cell membrane</location>
        <topology evidence="1">Single-pass type I membrane protein</topology>
    </subcellularLocation>
</comment>
<dbReference type="Pfam" id="PF13927">
    <property type="entry name" value="Ig_3"/>
    <property type="match status" value="5"/>
</dbReference>
<keyword evidence="2" id="KW-1003">Cell membrane</keyword>
<keyword evidence="7 12" id="KW-0472">Membrane</keyword>
<dbReference type="AlphaFoldDB" id="A0AA41MZJ6"/>
<evidence type="ECO:0000256" key="3">
    <source>
        <dbReference type="ARBA" id="ARBA00022692"/>
    </source>
</evidence>
<feature type="domain" description="Ig-like" evidence="13">
    <location>
        <begin position="817"/>
        <end position="904"/>
    </location>
</feature>
<dbReference type="InterPro" id="IPR036179">
    <property type="entry name" value="Ig-like_dom_sf"/>
</dbReference>
<dbReference type="FunFam" id="2.60.40.10:FF:001308">
    <property type="entry name" value="Fc receptor like 4"/>
    <property type="match status" value="1"/>
</dbReference>
<keyword evidence="9 14" id="KW-0675">Receptor</keyword>
<evidence type="ECO:0000256" key="2">
    <source>
        <dbReference type="ARBA" id="ARBA00022475"/>
    </source>
</evidence>
<evidence type="ECO:0000313" key="15">
    <source>
        <dbReference type="Proteomes" id="UP001166674"/>
    </source>
</evidence>
<dbReference type="InterPro" id="IPR007110">
    <property type="entry name" value="Ig-like_dom"/>
</dbReference>
<feature type="domain" description="Ig-like" evidence="13">
    <location>
        <begin position="444"/>
        <end position="529"/>
    </location>
</feature>
<feature type="domain" description="Ig-like" evidence="13">
    <location>
        <begin position="5"/>
        <end position="85"/>
    </location>
</feature>
<dbReference type="SMART" id="SM00409">
    <property type="entry name" value="IG"/>
    <property type="match status" value="11"/>
</dbReference>
<evidence type="ECO:0000256" key="6">
    <source>
        <dbReference type="ARBA" id="ARBA00022989"/>
    </source>
</evidence>
<dbReference type="InterPro" id="IPR003598">
    <property type="entry name" value="Ig_sub2"/>
</dbReference>
<dbReference type="GO" id="GO:0007166">
    <property type="term" value="P:cell surface receptor signaling pathway"/>
    <property type="evidence" value="ECO:0007669"/>
    <property type="project" value="TreeGrafter"/>
</dbReference>
<feature type="domain" description="Ig-like" evidence="13">
    <location>
        <begin position="537"/>
        <end position="623"/>
    </location>
</feature>
<dbReference type="SMART" id="SM00408">
    <property type="entry name" value="IGc2"/>
    <property type="match status" value="9"/>
</dbReference>
<gene>
    <name evidence="14" type="ORF">SUZIE_160025</name>
</gene>
<evidence type="ECO:0000256" key="10">
    <source>
        <dbReference type="ARBA" id="ARBA00023180"/>
    </source>
</evidence>
<dbReference type="Gene3D" id="2.60.40.10">
    <property type="entry name" value="Immunoglobulins"/>
    <property type="match status" value="11"/>
</dbReference>
<sequence>IAPKPVISLHPPWTTVFQGETVNLTCNGFHFCASEKTKWYSGHTNRKERETPGNTLQVHESGSYRCQVQGSLLSNPVILTFSTVTPSKSMISLQFPWTVFFQGESMDLTCKGFSSHSPQTTKWYLGRKELKNRTSTLNVHESGDYKCQADDLPESNTVHLDFSKASLILQGPLDVFEGESVLLRCRARAKTELNTLVFYKNNEALILPNNNPELHISGANLEHNGEYYCAGYKETCCAASSNTVRIQVQVLFPRPVLRTSSDKPIEGSPLTLTCETQVPPQRSDVQLQFRFLRNSQTLGSGWSSSPELQIPAMWREDSGFYSCQAKTLTLDVLKESQKSSISVEIVANVQINTVPALESVFEGQTLKLTCSVDRLPGPITFSWYKRDKQRKGTKIHVASEAEFRISMVKASDAGDYYCEVNNSHRSFTSQLVTIEPRKAPVSRPVLTLNPARGQARKGAQVTFHCEVQSGSPQIRYQFFRESVLLQEIGAEQWKERSASISLPAEHSGNYYCTADNGYGPQRSEAVRLSIITPVSRPVLTLSTPKGQVLEGTQVTLHCEVQRGSPPILYKFYHEYVRLGRSSIPSGGGASFDFSVTAEHSGKYYCTAENSFSSAQRSEAVILSVLVPVSRPVLTLRAPREQTVEGDMVELYCEALRGSPPILYKFYHEDITLGSSTAPSGGGMSFRFSLTAKHSGNYFCEASNGVQTQRSNTKTLSVTIPVSRPVLTLRAPREQTVEGDMVELYCEALRGSPPILYKFYHEDITLGSSMAPSGGGMSFRFSLTAKHSGNYFCEISNGVQTQRSNTMTLSVTIPVSRPVLTLRAPREQTVEGDMVELYCEALRGSPPIQYKFYHEDVTLGSSTAPSGGGASFNLSLTAEHSGNYSCVADNALEIQHSEVVTLNVTVPVSHPVLTLRTPRAQVVVGDEVELHCEALRGSPPILYWFYHEDVTLGNSLAPSGGGASFHLSLTAEHSGNYSCEADNGLGAQRSEAVTLFITGLTESRSGPVASGITGGLLSGVSLVAAALLLHSWFSRKAGG</sequence>
<feature type="non-terminal residue" evidence="14">
    <location>
        <position position="1"/>
    </location>
</feature>
<dbReference type="PANTHER" id="PTHR11481:SF68">
    <property type="entry name" value="FC RECEPTOR-LIKE PROTEIN 5"/>
    <property type="match status" value="1"/>
</dbReference>
<keyword evidence="10" id="KW-0325">Glycoprotein</keyword>
<dbReference type="CDD" id="cd00096">
    <property type="entry name" value="Ig"/>
    <property type="match status" value="2"/>
</dbReference>
<evidence type="ECO:0000256" key="12">
    <source>
        <dbReference type="SAM" id="Phobius"/>
    </source>
</evidence>
<feature type="domain" description="Ig-like" evidence="13">
    <location>
        <begin position="253"/>
        <end position="342"/>
    </location>
</feature>
<evidence type="ECO:0000313" key="14">
    <source>
        <dbReference type="EMBL" id="MBZ3880841.1"/>
    </source>
</evidence>
<evidence type="ECO:0000259" key="13">
    <source>
        <dbReference type="PROSITE" id="PS50835"/>
    </source>
</evidence>
<keyword evidence="3 12" id="KW-0812">Transmembrane</keyword>
<dbReference type="GO" id="GO:0009897">
    <property type="term" value="C:external side of plasma membrane"/>
    <property type="evidence" value="ECO:0007669"/>
    <property type="project" value="TreeGrafter"/>
</dbReference>
<dbReference type="Pfam" id="PF13895">
    <property type="entry name" value="Ig_2"/>
    <property type="match status" value="4"/>
</dbReference>
<feature type="domain" description="Ig-like" evidence="13">
    <location>
        <begin position="631"/>
        <end position="716"/>
    </location>
</feature>
<feature type="transmembrane region" description="Helical" evidence="12">
    <location>
        <begin position="1007"/>
        <end position="1028"/>
    </location>
</feature>
<dbReference type="SUPFAM" id="SSF48726">
    <property type="entry name" value="Immunoglobulin"/>
    <property type="match status" value="11"/>
</dbReference>
<feature type="domain" description="Ig-like" evidence="13">
    <location>
        <begin position="910"/>
        <end position="993"/>
    </location>
</feature>
<evidence type="ECO:0000256" key="11">
    <source>
        <dbReference type="ARBA" id="ARBA00023319"/>
    </source>
</evidence>
<organism evidence="14 15">
    <name type="scientific">Sciurus carolinensis</name>
    <name type="common">Eastern gray squirrel</name>
    <dbReference type="NCBI Taxonomy" id="30640"/>
    <lineage>
        <taxon>Eukaryota</taxon>
        <taxon>Metazoa</taxon>
        <taxon>Chordata</taxon>
        <taxon>Craniata</taxon>
        <taxon>Vertebrata</taxon>
        <taxon>Euteleostomi</taxon>
        <taxon>Mammalia</taxon>
        <taxon>Eutheria</taxon>
        <taxon>Euarchontoglires</taxon>
        <taxon>Glires</taxon>
        <taxon>Rodentia</taxon>
        <taxon>Sciuromorpha</taxon>
        <taxon>Sciuridae</taxon>
        <taxon>Sciurinae</taxon>
        <taxon>Sciurini</taxon>
        <taxon>Sciurus</taxon>
    </lineage>
</organism>
<keyword evidence="15" id="KW-1185">Reference proteome</keyword>
<dbReference type="InterPro" id="IPR050488">
    <property type="entry name" value="Ig_Fc_receptor"/>
</dbReference>
<dbReference type="GO" id="GO:0006955">
    <property type="term" value="P:immune response"/>
    <property type="evidence" value="ECO:0007669"/>
    <property type="project" value="TreeGrafter"/>
</dbReference>
<evidence type="ECO:0000256" key="7">
    <source>
        <dbReference type="ARBA" id="ARBA00023136"/>
    </source>
</evidence>
<evidence type="ECO:0000256" key="9">
    <source>
        <dbReference type="ARBA" id="ARBA00023170"/>
    </source>
</evidence>
<feature type="domain" description="Ig-like" evidence="13">
    <location>
        <begin position="163"/>
        <end position="229"/>
    </location>
</feature>